<feature type="compositionally biased region" description="Polar residues" evidence="1">
    <location>
        <begin position="191"/>
        <end position="203"/>
    </location>
</feature>
<gene>
    <name evidence="2" type="ORF">LTR62_004282</name>
</gene>
<organism evidence="2 3">
    <name type="scientific">Meristemomyces frigidus</name>
    <dbReference type="NCBI Taxonomy" id="1508187"/>
    <lineage>
        <taxon>Eukaryota</taxon>
        <taxon>Fungi</taxon>
        <taxon>Dikarya</taxon>
        <taxon>Ascomycota</taxon>
        <taxon>Pezizomycotina</taxon>
        <taxon>Dothideomycetes</taxon>
        <taxon>Dothideomycetidae</taxon>
        <taxon>Mycosphaerellales</taxon>
        <taxon>Teratosphaeriaceae</taxon>
        <taxon>Meristemomyces</taxon>
    </lineage>
</organism>
<evidence type="ECO:0000313" key="2">
    <source>
        <dbReference type="EMBL" id="KAK5112525.1"/>
    </source>
</evidence>
<feature type="compositionally biased region" description="Polar residues" evidence="1">
    <location>
        <begin position="126"/>
        <end position="159"/>
    </location>
</feature>
<feature type="region of interest" description="Disordered" evidence="1">
    <location>
        <begin position="124"/>
        <end position="159"/>
    </location>
</feature>
<proteinExistence type="predicted"/>
<feature type="region of interest" description="Disordered" evidence="1">
    <location>
        <begin position="1"/>
        <end position="63"/>
    </location>
</feature>
<evidence type="ECO:0000256" key="1">
    <source>
        <dbReference type="SAM" id="MobiDB-lite"/>
    </source>
</evidence>
<dbReference type="Pfam" id="PF10295">
    <property type="entry name" value="DUF2406"/>
    <property type="match status" value="1"/>
</dbReference>
<dbReference type="InterPro" id="IPR018809">
    <property type="entry name" value="DUF2406"/>
</dbReference>
<comment type="caution">
    <text evidence="2">The sequence shown here is derived from an EMBL/GenBank/DDBJ whole genome shotgun (WGS) entry which is preliminary data.</text>
</comment>
<feature type="region of interest" description="Disordered" evidence="1">
    <location>
        <begin position="228"/>
        <end position="349"/>
    </location>
</feature>
<evidence type="ECO:0000313" key="3">
    <source>
        <dbReference type="Proteomes" id="UP001310890"/>
    </source>
</evidence>
<dbReference type="PANTHER" id="PTHR28186:SF1">
    <property type="entry name" value="MEIOTICALLY UP-REGULATED GENE 9 PROTEIN"/>
    <property type="match status" value="1"/>
</dbReference>
<sequence length="349" mass="38165">MDHPSTSPRARSRGFSFRSDKSAGSKGKVDLTETPEDKARRDSIYKSNSKANPNAALNEAQPGVLNLTEQSTLVSLRTTPHKDVNGNVIVDPDLSNPTRPRMERPLDTIRSFEKAIDNGYKRRSSYLASQPPQDGQNQFGSKRSSNYYGKSPQLKQKPQTVANVHILGYEQGRHSAMGGNGYYGGRPESQVGGSQFNGQQRQRYGSRVMSEGAIPREQRPYNQHTYHQSQNTMNTDGSDSTGPWANSTDPSSENSSIDRNMYGNNNGYGHGQGQNGYNNRAPITEEGSAGPAYGGPVQPPTQRRPIPLGNATGTPIIPLPSGKLPSTARGGETDEKKKGWLKRRFSKKA</sequence>
<accession>A0AAN7YGF3</accession>
<feature type="compositionally biased region" description="Basic and acidic residues" evidence="1">
    <location>
        <begin position="18"/>
        <end position="44"/>
    </location>
</feature>
<protein>
    <submittedName>
        <fullName evidence="2">Uncharacterized protein</fullName>
    </submittedName>
</protein>
<dbReference type="PANTHER" id="PTHR28186">
    <property type="entry name" value="MEIOTICALLY UP-REGULATED GENE 9 PROTEIN"/>
    <property type="match status" value="1"/>
</dbReference>
<dbReference type="Proteomes" id="UP001310890">
    <property type="component" value="Unassembled WGS sequence"/>
</dbReference>
<name>A0AAN7YGF3_9PEZI</name>
<dbReference type="EMBL" id="JAVRRL010000030">
    <property type="protein sequence ID" value="KAK5112525.1"/>
    <property type="molecule type" value="Genomic_DNA"/>
</dbReference>
<dbReference type="AlphaFoldDB" id="A0AAN7YGF3"/>
<feature type="compositionally biased region" description="Polar residues" evidence="1">
    <location>
        <begin position="228"/>
        <end position="258"/>
    </location>
</feature>
<feature type="region of interest" description="Disordered" evidence="1">
    <location>
        <begin position="183"/>
        <end position="206"/>
    </location>
</feature>
<reference evidence="2" key="1">
    <citation type="submission" date="2023-08" db="EMBL/GenBank/DDBJ databases">
        <title>Black Yeasts Isolated from many extreme environments.</title>
        <authorList>
            <person name="Coleine C."/>
            <person name="Stajich J.E."/>
            <person name="Selbmann L."/>
        </authorList>
    </citation>
    <scope>NUCLEOTIDE SEQUENCE</scope>
    <source>
        <strain evidence="2">CCFEE 5401</strain>
    </source>
</reference>
<feature type="compositionally biased region" description="Basic residues" evidence="1">
    <location>
        <begin position="339"/>
        <end position="349"/>
    </location>
</feature>